<accession>A0ABQ9I888</accession>
<dbReference type="PANTHER" id="PTHR11177:SF235">
    <property type="entry name" value="CHITINASE-LIKE PROTEIN IDGF1-RELATED"/>
    <property type="match status" value="1"/>
</dbReference>
<gene>
    <name evidence="2" type="ORF">PR048_005045</name>
</gene>
<dbReference type="Proteomes" id="UP001159363">
    <property type="component" value="Chromosome 2"/>
</dbReference>
<dbReference type="InterPro" id="IPR029070">
    <property type="entry name" value="Chitinase_insertion_sf"/>
</dbReference>
<dbReference type="InterPro" id="IPR011583">
    <property type="entry name" value="Chitinase_II/V-like_cat"/>
</dbReference>
<dbReference type="SUPFAM" id="SSF54556">
    <property type="entry name" value="Chitinase insertion domain"/>
    <property type="match status" value="1"/>
</dbReference>
<protein>
    <recommendedName>
        <fullName evidence="1">GH18 domain-containing protein</fullName>
    </recommendedName>
</protein>
<keyword evidence="3" id="KW-1185">Reference proteome</keyword>
<dbReference type="Gene3D" id="3.10.50.10">
    <property type="match status" value="1"/>
</dbReference>
<reference evidence="2 3" key="1">
    <citation type="submission" date="2023-02" db="EMBL/GenBank/DDBJ databases">
        <title>LHISI_Scaffold_Assembly.</title>
        <authorList>
            <person name="Stuart O.P."/>
            <person name="Cleave R."/>
            <person name="Magrath M.J.L."/>
            <person name="Mikheyev A.S."/>
        </authorList>
    </citation>
    <scope>NUCLEOTIDE SEQUENCE [LARGE SCALE GENOMIC DNA]</scope>
    <source>
        <strain evidence="2">Daus_M_001</strain>
        <tissue evidence="2">Leg muscle</tissue>
    </source>
</reference>
<proteinExistence type="predicted"/>
<dbReference type="InterPro" id="IPR017853">
    <property type="entry name" value="GH"/>
</dbReference>
<evidence type="ECO:0000259" key="1">
    <source>
        <dbReference type="PROSITE" id="PS51910"/>
    </source>
</evidence>
<dbReference type="Pfam" id="PF00704">
    <property type="entry name" value="Glyco_hydro_18"/>
    <property type="match status" value="2"/>
</dbReference>
<dbReference type="SUPFAM" id="SSF51445">
    <property type="entry name" value="(Trans)glycosidases"/>
    <property type="match status" value="2"/>
</dbReference>
<feature type="domain" description="GH18" evidence="1">
    <location>
        <begin position="1"/>
        <end position="394"/>
    </location>
</feature>
<evidence type="ECO:0000313" key="3">
    <source>
        <dbReference type="Proteomes" id="UP001159363"/>
    </source>
</evidence>
<organism evidence="2 3">
    <name type="scientific">Dryococelus australis</name>
    <dbReference type="NCBI Taxonomy" id="614101"/>
    <lineage>
        <taxon>Eukaryota</taxon>
        <taxon>Metazoa</taxon>
        <taxon>Ecdysozoa</taxon>
        <taxon>Arthropoda</taxon>
        <taxon>Hexapoda</taxon>
        <taxon>Insecta</taxon>
        <taxon>Pterygota</taxon>
        <taxon>Neoptera</taxon>
        <taxon>Polyneoptera</taxon>
        <taxon>Phasmatodea</taxon>
        <taxon>Verophasmatodea</taxon>
        <taxon>Anareolatae</taxon>
        <taxon>Phasmatidae</taxon>
        <taxon>Eurycanthinae</taxon>
        <taxon>Dryococelus</taxon>
    </lineage>
</organism>
<evidence type="ECO:0000313" key="2">
    <source>
        <dbReference type="EMBL" id="KAJ8892465.1"/>
    </source>
</evidence>
<dbReference type="PANTHER" id="PTHR11177">
    <property type="entry name" value="CHITINASE"/>
    <property type="match status" value="1"/>
</dbReference>
<dbReference type="SMART" id="SM00636">
    <property type="entry name" value="Glyco_18"/>
    <property type="match status" value="1"/>
</dbReference>
<comment type="caution">
    <text evidence="2">The sequence shown here is derived from an EMBL/GenBank/DDBJ whole genome shotgun (WGS) entry which is preliminary data.</text>
</comment>
<dbReference type="PROSITE" id="PS51910">
    <property type="entry name" value="GH18_2"/>
    <property type="match status" value="1"/>
</dbReference>
<name>A0ABQ9I888_9NEOP</name>
<dbReference type="InterPro" id="IPR001223">
    <property type="entry name" value="Glyco_hydro18_cat"/>
</dbReference>
<dbReference type="EMBL" id="JARBHB010000002">
    <property type="protein sequence ID" value="KAJ8892465.1"/>
    <property type="molecule type" value="Genomic_DNA"/>
</dbReference>
<sequence>MLVESDREFISGGGCSLCADVSRLSRALRARNPALKLLVSVGGQRSSALRSERLVKSAEKRSAFAASVARALKDGGLQGVEVDLRLEPSVAPHKKEGLVELLKALRSELGGEPEVRTKRDYDVIEKNQDDVEAPSWKPRKRNATSRFARRSEVVVAEKQNSLTDELDATSPSLLLLRVPIEPEIIVKRYDLKNITKYVDWFTVPTHNLTDPSEEGFTFHPSRLMGLADLLNTTVYAAVSRAALTMLLCSTQDSMLDLLTGLGAPHNRIIISVPASGTKFTLEDATKNTPRSPATAGPEWISQGKLCSLLSDGGWTMERDEDLTAPYAFRNKTWLAFDDHISAGIKGKYALLRDLAGAAIFPLDDDDMGGACAPFNNQSSTPWLVASLHDAFTRLARKSREVVLESLQDEIKQSTLLTFSGDLQLSPYRITRIVDTLGAVHVVRREARTQFECSRQGYFVHPLGCNRSAPPPPIPHHHNISKLSHI</sequence>
<dbReference type="Gene3D" id="3.20.20.80">
    <property type="entry name" value="Glycosidases"/>
    <property type="match status" value="1"/>
</dbReference>
<dbReference type="InterPro" id="IPR050314">
    <property type="entry name" value="Glycosyl_Hydrlase_18"/>
</dbReference>